<sequence length="159" mass="17375">MRWLIWMSCLFLLASCSSAEPNIGSMTQSPINDKDPLMTQITNPHLERSARVLATSDLSLTQEPAFVPAQTLGAQEALGLYNETWQMHVALYAFENQHQHQAAIQSLKQQLPSQGVYSSFGSNGPILFAAYAPNDGSTGDPIRAKHQVAKLATLFAGEE</sequence>
<evidence type="ECO:0000313" key="2">
    <source>
        <dbReference type="EMBL" id="KPL86098.1"/>
    </source>
</evidence>
<evidence type="ECO:0000313" key="3">
    <source>
        <dbReference type="Proteomes" id="UP000050277"/>
    </source>
</evidence>
<name>A0A0N8GRC3_9CHLR</name>
<comment type="caution">
    <text evidence="2">The sequence shown here is derived from an EMBL/GenBank/DDBJ whole genome shotgun (WGS) entry which is preliminary data.</text>
</comment>
<accession>A0A0N8GRC3</accession>
<evidence type="ECO:0008006" key="4">
    <source>
        <dbReference type="Google" id="ProtNLM"/>
    </source>
</evidence>
<feature type="chain" id="PRO_5006025843" description="SPOR domain-containing protein" evidence="1">
    <location>
        <begin position="20"/>
        <end position="159"/>
    </location>
</feature>
<feature type="signal peptide" evidence="1">
    <location>
        <begin position="1"/>
        <end position="19"/>
    </location>
</feature>
<dbReference type="EMBL" id="LGKP01000022">
    <property type="protein sequence ID" value="KPL86098.1"/>
    <property type="molecule type" value="Genomic_DNA"/>
</dbReference>
<organism evidence="2 3">
    <name type="scientific">Herpetosiphon geysericola</name>
    <dbReference type="NCBI Taxonomy" id="70996"/>
    <lineage>
        <taxon>Bacteria</taxon>
        <taxon>Bacillati</taxon>
        <taxon>Chloroflexota</taxon>
        <taxon>Chloroflexia</taxon>
        <taxon>Herpetosiphonales</taxon>
        <taxon>Herpetosiphonaceae</taxon>
        <taxon>Herpetosiphon</taxon>
    </lineage>
</organism>
<proteinExistence type="predicted"/>
<evidence type="ECO:0000256" key="1">
    <source>
        <dbReference type="SAM" id="SignalP"/>
    </source>
</evidence>
<dbReference type="STRING" id="70996.SE18_14600"/>
<reference evidence="2 3" key="1">
    <citation type="submission" date="2015-07" db="EMBL/GenBank/DDBJ databases">
        <title>Whole genome sequence of Herpetosiphon geysericola DSM 7119.</title>
        <authorList>
            <person name="Hemp J."/>
            <person name="Ward L.M."/>
            <person name="Pace L.A."/>
            <person name="Fischer W.W."/>
        </authorList>
    </citation>
    <scope>NUCLEOTIDE SEQUENCE [LARGE SCALE GENOMIC DNA]</scope>
    <source>
        <strain evidence="2 3">DSM 7119</strain>
    </source>
</reference>
<keyword evidence="3" id="KW-1185">Reference proteome</keyword>
<keyword evidence="1" id="KW-0732">Signal</keyword>
<dbReference type="PROSITE" id="PS51257">
    <property type="entry name" value="PROKAR_LIPOPROTEIN"/>
    <property type="match status" value="1"/>
</dbReference>
<dbReference type="AlphaFoldDB" id="A0A0N8GRC3"/>
<protein>
    <recommendedName>
        <fullName evidence="4">SPOR domain-containing protein</fullName>
    </recommendedName>
</protein>
<gene>
    <name evidence="2" type="ORF">SE18_14600</name>
</gene>
<dbReference type="Proteomes" id="UP000050277">
    <property type="component" value="Unassembled WGS sequence"/>
</dbReference>